<name>O07140_MYCLR</name>
<dbReference type="AlphaFoldDB" id="O07140"/>
<protein>
    <recommendedName>
        <fullName evidence="2">Reverse transcriptase domain-containing protein</fullName>
    </recommendedName>
</protein>
<dbReference type="EMBL" id="Z96801">
    <property type="protein sequence ID" value="CAB09634.1"/>
    <property type="molecule type" value="Genomic_DNA"/>
</dbReference>
<accession>O07140</accession>
<reference evidence="1" key="2">
    <citation type="submission" date="1997-06" db="EMBL/GenBank/DDBJ databases">
        <authorList>
            <person name="Oliver K."/>
            <person name="Harris D."/>
        </authorList>
    </citation>
    <scope>NUCLEOTIDE SEQUENCE</scope>
</reference>
<gene>
    <name evidence="1" type="primary">MLCL581.07c</name>
</gene>
<sequence>MSSSNLNRCRIHKIPKSSRSGKLLLLEIPTVADHVVFQVTLKLLLETIFETDFKPFSCGFRPAQRTHDAIAEIHLLATQEYR</sequence>
<reference evidence="1" key="3">
    <citation type="submission" date="1997-06" db="EMBL/GenBank/DDBJ databases">
        <authorList>
            <person name="Parkhill J."/>
            <person name="Barrell B.G."/>
            <person name="Rajandream M.A."/>
        </authorList>
    </citation>
    <scope>NUCLEOTIDE SEQUENCE</scope>
</reference>
<proteinExistence type="predicted"/>
<evidence type="ECO:0000313" key="1">
    <source>
        <dbReference type="EMBL" id="CAB09634.1"/>
    </source>
</evidence>
<evidence type="ECO:0008006" key="2">
    <source>
        <dbReference type="Google" id="ProtNLM"/>
    </source>
</evidence>
<reference evidence="1" key="1">
    <citation type="journal article" date="1993" name="Mol. Microbiol.">
        <title>Use of an ordered cosmid library to deduce the genomic organization of Mycobacterium leprae.</title>
        <authorList>
            <person name="Eiglmeier K."/>
            <person name="Honore N."/>
            <person name="Woods S.A."/>
            <person name="Caudron B."/>
            <person name="Cole S.T."/>
        </authorList>
    </citation>
    <scope>NUCLEOTIDE SEQUENCE</scope>
</reference>
<organism evidence="1">
    <name type="scientific">Mycobacterium leprae</name>
    <dbReference type="NCBI Taxonomy" id="1769"/>
    <lineage>
        <taxon>Bacteria</taxon>
        <taxon>Bacillati</taxon>
        <taxon>Actinomycetota</taxon>
        <taxon>Actinomycetes</taxon>
        <taxon>Mycobacteriales</taxon>
        <taxon>Mycobacteriaceae</taxon>
        <taxon>Mycobacterium</taxon>
    </lineage>
</organism>